<keyword evidence="2 7" id="KW-0813">Transport</keyword>
<organism evidence="10 11">
    <name type="scientific">Pedobacter nutrimenti</name>
    <dbReference type="NCBI Taxonomy" id="1241337"/>
    <lineage>
        <taxon>Bacteria</taxon>
        <taxon>Pseudomonadati</taxon>
        <taxon>Bacteroidota</taxon>
        <taxon>Sphingobacteriia</taxon>
        <taxon>Sphingobacteriales</taxon>
        <taxon>Sphingobacteriaceae</taxon>
        <taxon>Pedobacter</taxon>
    </lineage>
</organism>
<dbReference type="RefSeq" id="WP_110827273.1">
    <property type="nucleotide sequence ID" value="NZ_QKLU01000001.1"/>
</dbReference>
<evidence type="ECO:0000256" key="3">
    <source>
        <dbReference type="ARBA" id="ARBA00022452"/>
    </source>
</evidence>
<dbReference type="InterPro" id="IPR023997">
    <property type="entry name" value="TonB-dep_OMP_SusC/RagA_CS"/>
</dbReference>
<keyword evidence="11" id="KW-1185">Reference proteome</keyword>
<accession>A0A318UL81</accession>
<name>A0A318UL81_9SPHI</name>
<dbReference type="InterPro" id="IPR037066">
    <property type="entry name" value="Plug_dom_sf"/>
</dbReference>
<evidence type="ECO:0000256" key="1">
    <source>
        <dbReference type="ARBA" id="ARBA00004571"/>
    </source>
</evidence>
<dbReference type="SUPFAM" id="SSF49464">
    <property type="entry name" value="Carboxypeptidase regulatory domain-like"/>
    <property type="match status" value="1"/>
</dbReference>
<evidence type="ECO:0000313" key="10">
    <source>
        <dbReference type="EMBL" id="PYF77206.1"/>
    </source>
</evidence>
<evidence type="ECO:0000256" key="6">
    <source>
        <dbReference type="ARBA" id="ARBA00023237"/>
    </source>
</evidence>
<keyword evidence="3 7" id="KW-1134">Transmembrane beta strand</keyword>
<dbReference type="Gene3D" id="2.40.170.20">
    <property type="entry name" value="TonB-dependent receptor, beta-barrel domain"/>
    <property type="match status" value="1"/>
</dbReference>
<dbReference type="OrthoDB" id="9768177at2"/>
<feature type="domain" description="TonB-dependent receptor plug" evidence="9">
    <location>
        <begin position="117"/>
        <end position="216"/>
    </location>
</feature>
<dbReference type="InterPro" id="IPR008969">
    <property type="entry name" value="CarboxyPept-like_regulatory"/>
</dbReference>
<feature type="signal peptide" evidence="8">
    <location>
        <begin position="1"/>
        <end position="25"/>
    </location>
</feature>
<sequence>MKRFYHQLRIFLTAFFLLCSFQMYAQTRFTGRITDAYGAVPGATVINKTTGKSTATDLKGDFTLPADIGNTIEIRSIGYVTKLVKLENSASLNIVLQSDSRSLNDVVVTALGIKKDKKAVGYAVQEVKGSELVKAREPNGINSLTGKVAGLTITPSSNLFGDPGIYLRGQSGVLIVVDGVPISSDSWNLSPDDIESYSVLKGANAAALYGSRGQKGAILITTKKGTAIDKGFKVEFNSSTQLQTGYNAIPGYQTSYGAGDNFKYAFKDGKGGGINDNDYFVWGPRFEGQLITQYNSPIDPVTKALVPVPWTAKGKDNLKNFLRDGILSTNNIAISTKSEVGEMRLSLSQMFQKGTVPNTKLGSTNFNFSGGLNAGKKVRFEANINYNRQVTPNYPDANYGPNSYVYLMNIWGGADFDVRDLRNYWKPGQEGIQQYNREYTIYNNPYFTAYENLHSYAKDDLYGHILMKYDLTDKLNFNLRTNVSTWSRSRTKQIPVSGNFYNDGVNQVGGYQEIYDKFWENNTEASLSYSDKFKDFGFKSSVFGNLRSVKVSSLSASTNGGLIVPGVYDLANTVLPSVPVNDFGQRQVASAYGLIDLDYKNYLFLNLTGRYDKSSTLPKKHNAYFYPSASLSAVVSQMLELPKAISYLKVRGSYANVASDLVDETNQYDIYKLNPTYTPYSTRWNNNTGVTYSGVLTNPDILAARVKTTEVGLEARFLNNRLGFDAAAFYNVEGPKIVNVDVSPASGVTSTQKNAFTYIRKGLELTIDANPVKSADFSWNIVANWSTSHRWLNKIDGVLNRDGLIKIGDRADGYFITDFQRDANGKMIVGTNGLPALNPYKTRMGYSDNDFVAGMNNSFKYKNISFSFQLDGRFGGKIANVVDDSQWNSGTAPASDSPYRLLDWQNRANTSWKGSVMTDGFKIVSGALNTDQDGNVISDTRIFAANDVPVLYQTWARNFNRSNYELMRSRTYVKLREVVLTYTFSKKFLERTKIVHGASVSLVGRNLLYFTGKGTRNMDLDQFIAGGSLQTPSVKSFGLNLNVTF</sequence>
<evidence type="ECO:0000256" key="2">
    <source>
        <dbReference type="ARBA" id="ARBA00022448"/>
    </source>
</evidence>
<keyword evidence="6 7" id="KW-0998">Cell outer membrane</keyword>
<dbReference type="InterPro" id="IPR023996">
    <property type="entry name" value="TonB-dep_OMP_SusC/RagA"/>
</dbReference>
<comment type="caution">
    <text evidence="10">The sequence shown here is derived from an EMBL/GenBank/DDBJ whole genome shotgun (WGS) entry which is preliminary data.</text>
</comment>
<dbReference type="NCBIfam" id="TIGR04056">
    <property type="entry name" value="OMP_RagA_SusC"/>
    <property type="match status" value="1"/>
</dbReference>
<keyword evidence="8" id="KW-0732">Signal</keyword>
<evidence type="ECO:0000256" key="4">
    <source>
        <dbReference type="ARBA" id="ARBA00022692"/>
    </source>
</evidence>
<evidence type="ECO:0000259" key="9">
    <source>
        <dbReference type="Pfam" id="PF07715"/>
    </source>
</evidence>
<evidence type="ECO:0000256" key="5">
    <source>
        <dbReference type="ARBA" id="ARBA00023136"/>
    </source>
</evidence>
<dbReference type="GO" id="GO:0009279">
    <property type="term" value="C:cell outer membrane"/>
    <property type="evidence" value="ECO:0007669"/>
    <property type="project" value="UniProtKB-SubCell"/>
</dbReference>
<feature type="chain" id="PRO_5016259292" evidence="8">
    <location>
        <begin position="26"/>
        <end position="1045"/>
    </location>
</feature>
<dbReference type="Proteomes" id="UP000248198">
    <property type="component" value="Unassembled WGS sequence"/>
</dbReference>
<dbReference type="InterPro" id="IPR039426">
    <property type="entry name" value="TonB-dep_rcpt-like"/>
</dbReference>
<comment type="similarity">
    <text evidence="7">Belongs to the TonB-dependent receptor family.</text>
</comment>
<dbReference type="PROSITE" id="PS52016">
    <property type="entry name" value="TONB_DEPENDENT_REC_3"/>
    <property type="match status" value="1"/>
</dbReference>
<proteinExistence type="inferred from homology"/>
<dbReference type="InterPro" id="IPR036942">
    <property type="entry name" value="Beta-barrel_TonB_sf"/>
</dbReference>
<dbReference type="Pfam" id="PF07715">
    <property type="entry name" value="Plug"/>
    <property type="match status" value="1"/>
</dbReference>
<protein>
    <submittedName>
        <fullName evidence="10">TonB-linked SusC/RagA family outer membrane protein</fullName>
    </submittedName>
</protein>
<dbReference type="Pfam" id="PF13715">
    <property type="entry name" value="CarbopepD_reg_2"/>
    <property type="match status" value="1"/>
</dbReference>
<dbReference type="EMBL" id="QKLU01000001">
    <property type="protein sequence ID" value="PYF77206.1"/>
    <property type="molecule type" value="Genomic_DNA"/>
</dbReference>
<evidence type="ECO:0000313" key="11">
    <source>
        <dbReference type="Proteomes" id="UP000248198"/>
    </source>
</evidence>
<keyword evidence="5 7" id="KW-0472">Membrane</keyword>
<dbReference type="InterPro" id="IPR012910">
    <property type="entry name" value="Plug_dom"/>
</dbReference>
<reference evidence="10 11" key="1">
    <citation type="submission" date="2018-06" db="EMBL/GenBank/DDBJ databases">
        <title>Genomic Encyclopedia of Archaeal and Bacterial Type Strains, Phase II (KMG-II): from individual species to whole genera.</title>
        <authorList>
            <person name="Goeker M."/>
        </authorList>
    </citation>
    <scope>NUCLEOTIDE SEQUENCE [LARGE SCALE GENOMIC DNA]</scope>
    <source>
        <strain evidence="10 11">DSM 27372</strain>
    </source>
</reference>
<dbReference type="Gene3D" id="2.170.130.10">
    <property type="entry name" value="TonB-dependent receptor, plug domain"/>
    <property type="match status" value="1"/>
</dbReference>
<comment type="subcellular location">
    <subcellularLocation>
        <location evidence="1 7">Cell outer membrane</location>
        <topology evidence="1 7">Multi-pass membrane protein</topology>
    </subcellularLocation>
</comment>
<dbReference type="NCBIfam" id="TIGR04057">
    <property type="entry name" value="SusC_RagA_signa"/>
    <property type="match status" value="1"/>
</dbReference>
<gene>
    <name evidence="10" type="ORF">B0O44_101686</name>
</gene>
<dbReference type="SUPFAM" id="SSF56935">
    <property type="entry name" value="Porins"/>
    <property type="match status" value="1"/>
</dbReference>
<dbReference type="AlphaFoldDB" id="A0A318UL81"/>
<evidence type="ECO:0000256" key="7">
    <source>
        <dbReference type="PROSITE-ProRule" id="PRU01360"/>
    </source>
</evidence>
<keyword evidence="4 7" id="KW-0812">Transmembrane</keyword>
<evidence type="ECO:0000256" key="8">
    <source>
        <dbReference type="SAM" id="SignalP"/>
    </source>
</evidence>